<organism evidence="1 2">
    <name type="scientific">Urochloa decumbens</name>
    <dbReference type="NCBI Taxonomy" id="240449"/>
    <lineage>
        <taxon>Eukaryota</taxon>
        <taxon>Viridiplantae</taxon>
        <taxon>Streptophyta</taxon>
        <taxon>Embryophyta</taxon>
        <taxon>Tracheophyta</taxon>
        <taxon>Spermatophyta</taxon>
        <taxon>Magnoliopsida</taxon>
        <taxon>Liliopsida</taxon>
        <taxon>Poales</taxon>
        <taxon>Poaceae</taxon>
        <taxon>PACMAD clade</taxon>
        <taxon>Panicoideae</taxon>
        <taxon>Panicodae</taxon>
        <taxon>Paniceae</taxon>
        <taxon>Melinidinae</taxon>
        <taxon>Urochloa</taxon>
    </lineage>
</organism>
<evidence type="ECO:0000313" key="2">
    <source>
        <dbReference type="Proteomes" id="UP001497457"/>
    </source>
</evidence>
<dbReference type="AlphaFoldDB" id="A0ABC9CB46"/>
<protein>
    <recommendedName>
        <fullName evidence="3">PB1 domain-containing protein</fullName>
    </recommendedName>
</protein>
<gene>
    <name evidence="1" type="ORF">URODEC1_LOCUS74038</name>
</gene>
<dbReference type="PANTHER" id="PTHR31066">
    <property type="entry name" value="OS05G0427100 PROTEIN-RELATED"/>
    <property type="match status" value="1"/>
</dbReference>
<reference evidence="1 2" key="2">
    <citation type="submission" date="2024-10" db="EMBL/GenBank/DDBJ databases">
        <authorList>
            <person name="Ryan C."/>
        </authorList>
    </citation>
    <scope>NUCLEOTIDE SEQUENCE [LARGE SCALE GENOMIC DNA]</scope>
</reference>
<dbReference type="PANTHER" id="PTHR31066:SF64">
    <property type="entry name" value="OS04G0284800 PROTEIN"/>
    <property type="match status" value="1"/>
</dbReference>
<sequence>MVPDIAADGRSGVKMVVSYGGEIVRCPDTGKARYAGGENRIVRVGMSELLGELRARLAELAGFRSGVRIRYALLGAGGDGLDSLYDVADDHDLWVLVTRLCCCDSLGVKHDRVRAFLSPAVDALPPERIRRRASSPLLLHRSADKEASAVITRAQSAVALYAPAAASQVTSSGGGAATASAAQVDLGFEALAEIAAAQRSATGYGASSSATTSGGGGGSDALAAITVAQRSAPEHYSACRAPATCAGQAYRGFEAVTAVAAEQSGQARPPSAPVFLVPVPLTAVFFRAIPVVIICKSRYKNHVPAIKPPLCDTTDNPDVSDN</sequence>
<dbReference type="Proteomes" id="UP001497457">
    <property type="component" value="Chromosome 29rd"/>
</dbReference>
<proteinExistence type="predicted"/>
<evidence type="ECO:0000313" key="1">
    <source>
        <dbReference type="EMBL" id="CAL5017997.1"/>
    </source>
</evidence>
<evidence type="ECO:0008006" key="3">
    <source>
        <dbReference type="Google" id="ProtNLM"/>
    </source>
</evidence>
<accession>A0ABC9CB46</accession>
<dbReference type="EMBL" id="OZ075139">
    <property type="protein sequence ID" value="CAL5017997.1"/>
    <property type="molecule type" value="Genomic_DNA"/>
</dbReference>
<keyword evidence="2" id="KW-1185">Reference proteome</keyword>
<dbReference type="InterPro" id="IPR053198">
    <property type="entry name" value="Gynoecium_Dev_Regulator"/>
</dbReference>
<reference evidence="2" key="1">
    <citation type="submission" date="2024-06" db="EMBL/GenBank/DDBJ databases">
        <authorList>
            <person name="Ryan C."/>
        </authorList>
    </citation>
    <scope>NUCLEOTIDE SEQUENCE [LARGE SCALE GENOMIC DNA]</scope>
</reference>
<name>A0ABC9CB46_9POAL</name>